<name>A0A6J5KVG6_9CAUD</name>
<accession>A0A6J5KVG6</accession>
<proteinExistence type="predicted"/>
<evidence type="ECO:0000313" key="2">
    <source>
        <dbReference type="EMBL" id="CAB4240911.1"/>
    </source>
</evidence>
<organism evidence="1">
    <name type="scientific">uncultured Caudovirales phage</name>
    <dbReference type="NCBI Taxonomy" id="2100421"/>
    <lineage>
        <taxon>Viruses</taxon>
        <taxon>Duplodnaviria</taxon>
        <taxon>Heunggongvirae</taxon>
        <taxon>Uroviricota</taxon>
        <taxon>Caudoviricetes</taxon>
        <taxon>Peduoviridae</taxon>
        <taxon>Maltschvirus</taxon>
        <taxon>Maltschvirus maltsch</taxon>
    </lineage>
</organism>
<dbReference type="EMBL" id="LR797816">
    <property type="protein sequence ID" value="CAB4240911.1"/>
    <property type="molecule type" value="Genomic_DNA"/>
</dbReference>
<reference evidence="1" key="1">
    <citation type="submission" date="2020-04" db="EMBL/GenBank/DDBJ databases">
        <authorList>
            <person name="Chiriac C."/>
            <person name="Salcher M."/>
            <person name="Ghai R."/>
            <person name="Kavagutti S V."/>
        </authorList>
    </citation>
    <scope>NUCLEOTIDE SEQUENCE</scope>
</reference>
<dbReference type="EMBL" id="LR796177">
    <property type="protein sequence ID" value="CAB4124190.1"/>
    <property type="molecule type" value="Genomic_DNA"/>
</dbReference>
<gene>
    <name evidence="2" type="ORF">UFOVP34_42</name>
    <name evidence="1" type="ORF">UFOVP51_64</name>
</gene>
<evidence type="ECO:0000313" key="1">
    <source>
        <dbReference type="EMBL" id="CAB4124190.1"/>
    </source>
</evidence>
<protein>
    <submittedName>
        <fullName evidence="1">Uncharacterized protein</fullName>
    </submittedName>
</protein>
<sequence>MTRTNQDLIDQLNADKVRLADLIILNNALITQNLSNIASYTSAINDFYTQNTALETDITNLNTAIANDDLIIAFIPPDISKK</sequence>